<dbReference type="InterPro" id="IPR006379">
    <property type="entry name" value="HAD-SF_hydro_IIB"/>
</dbReference>
<evidence type="ECO:0000313" key="1">
    <source>
        <dbReference type="EMBL" id="PRR83251.1"/>
    </source>
</evidence>
<dbReference type="GO" id="GO:0016791">
    <property type="term" value="F:phosphatase activity"/>
    <property type="evidence" value="ECO:0007669"/>
    <property type="project" value="TreeGrafter"/>
</dbReference>
<dbReference type="Gene3D" id="3.40.50.1000">
    <property type="entry name" value="HAD superfamily/HAD-like"/>
    <property type="match status" value="1"/>
</dbReference>
<dbReference type="CDD" id="cd07516">
    <property type="entry name" value="HAD_Pase"/>
    <property type="match status" value="1"/>
</dbReference>
<evidence type="ECO:0000313" key="2">
    <source>
        <dbReference type="Proteomes" id="UP000239471"/>
    </source>
</evidence>
<dbReference type="InterPro" id="IPR036412">
    <property type="entry name" value="HAD-like_sf"/>
</dbReference>
<dbReference type="NCBIfam" id="TIGR01484">
    <property type="entry name" value="HAD-SF-IIB"/>
    <property type="match status" value="1"/>
</dbReference>
<dbReference type="PANTHER" id="PTHR10000:SF8">
    <property type="entry name" value="HAD SUPERFAMILY HYDROLASE-LIKE, TYPE 3"/>
    <property type="match status" value="1"/>
</dbReference>
<dbReference type="SFLD" id="SFLDS00003">
    <property type="entry name" value="Haloacid_Dehalogenase"/>
    <property type="match status" value="1"/>
</dbReference>
<dbReference type="Gene3D" id="3.30.1240.10">
    <property type="match status" value="1"/>
</dbReference>
<dbReference type="GO" id="GO:0005829">
    <property type="term" value="C:cytosol"/>
    <property type="evidence" value="ECO:0007669"/>
    <property type="project" value="TreeGrafter"/>
</dbReference>
<dbReference type="OrthoDB" id="9781413at2"/>
<dbReference type="GO" id="GO:0000287">
    <property type="term" value="F:magnesium ion binding"/>
    <property type="evidence" value="ECO:0007669"/>
    <property type="project" value="TreeGrafter"/>
</dbReference>
<dbReference type="PANTHER" id="PTHR10000">
    <property type="entry name" value="PHOSPHOSERINE PHOSPHATASE"/>
    <property type="match status" value="1"/>
</dbReference>
<dbReference type="NCBIfam" id="TIGR00099">
    <property type="entry name" value="Cof-subfamily"/>
    <property type="match status" value="1"/>
</dbReference>
<dbReference type="Proteomes" id="UP000239471">
    <property type="component" value="Unassembled WGS sequence"/>
</dbReference>
<dbReference type="InterPro" id="IPR000150">
    <property type="entry name" value="Cof"/>
</dbReference>
<gene>
    <name evidence="1" type="ORF">CLVI_10500</name>
</gene>
<comment type="caution">
    <text evidence="1">The sequence shown here is derived from an EMBL/GenBank/DDBJ whole genome shotgun (WGS) entry which is preliminary data.</text>
</comment>
<dbReference type="EC" id="3.1.3.-" evidence="1"/>
<protein>
    <submittedName>
        <fullName evidence="1">Putative phosphatase</fullName>
        <ecNumber evidence="1">3.1.3.-</ecNumber>
    </submittedName>
</protein>
<dbReference type="AlphaFoldDB" id="A0A2T0BH59"/>
<keyword evidence="2" id="KW-1185">Reference proteome</keyword>
<accession>A0A2T0BH59</accession>
<organism evidence="1 2">
    <name type="scientific">Clostridium vincentii</name>
    <dbReference type="NCBI Taxonomy" id="52704"/>
    <lineage>
        <taxon>Bacteria</taxon>
        <taxon>Bacillati</taxon>
        <taxon>Bacillota</taxon>
        <taxon>Clostridia</taxon>
        <taxon>Eubacteriales</taxon>
        <taxon>Clostridiaceae</taxon>
        <taxon>Clostridium</taxon>
    </lineage>
</organism>
<sequence>MGNIFEGYLLVSDMDGTLLNSEKRISKKNLKAIEYFVNKGGKFTVATGRMVQSVELFIDQLKIELPTILHNGAKIYDYKNNKIISQYTIEEDRKEAFRRIKEDKPNLGIEIFADEVVYIYRNCELTKRYEKHNFNVVYNMPEEIWDKEWLKVLLIGDKEELDELEKEYKEIYDTGTVFRSGSNYLDVVSNNVSKGKALKELIKIYDIDPKKVIAVGDNMNDIEMLERARYGFYIKNGEKRALKNAKHIAPSNDDNPMDYVVKWIENNVINKN</sequence>
<name>A0A2T0BH59_9CLOT</name>
<dbReference type="InterPro" id="IPR023214">
    <property type="entry name" value="HAD_sf"/>
</dbReference>
<proteinExistence type="predicted"/>
<dbReference type="RefSeq" id="WP_106059070.1">
    <property type="nucleotide sequence ID" value="NZ_PVXQ01000008.1"/>
</dbReference>
<dbReference type="SFLD" id="SFLDG01140">
    <property type="entry name" value="C2.B:_Phosphomannomutase_and_P"/>
    <property type="match status" value="1"/>
</dbReference>
<reference evidence="1 2" key="1">
    <citation type="submission" date="2018-03" db="EMBL/GenBank/DDBJ databases">
        <title>Genome sequence of Clostridium vincentii DSM 10228.</title>
        <authorList>
            <person name="Poehlein A."/>
            <person name="Daniel R."/>
        </authorList>
    </citation>
    <scope>NUCLEOTIDE SEQUENCE [LARGE SCALE GENOMIC DNA]</scope>
    <source>
        <strain evidence="1 2">DSM 10228</strain>
    </source>
</reference>
<dbReference type="PROSITE" id="PS01228">
    <property type="entry name" value="COF_1"/>
    <property type="match status" value="1"/>
</dbReference>
<keyword evidence="1" id="KW-0378">Hydrolase</keyword>
<dbReference type="EMBL" id="PVXQ01000008">
    <property type="protein sequence ID" value="PRR83251.1"/>
    <property type="molecule type" value="Genomic_DNA"/>
</dbReference>
<dbReference type="SUPFAM" id="SSF56784">
    <property type="entry name" value="HAD-like"/>
    <property type="match status" value="1"/>
</dbReference>
<dbReference type="Pfam" id="PF08282">
    <property type="entry name" value="Hydrolase_3"/>
    <property type="match status" value="1"/>
</dbReference>